<feature type="compositionally biased region" description="Basic residues" evidence="1">
    <location>
        <begin position="193"/>
        <end position="203"/>
    </location>
</feature>
<feature type="non-terminal residue" evidence="2">
    <location>
        <position position="267"/>
    </location>
</feature>
<evidence type="ECO:0000256" key="1">
    <source>
        <dbReference type="SAM" id="MobiDB-lite"/>
    </source>
</evidence>
<gene>
    <name evidence="2" type="ORF">T02_1557</name>
</gene>
<organism evidence="2 3">
    <name type="scientific">Trichinella nativa</name>
    <dbReference type="NCBI Taxonomy" id="6335"/>
    <lineage>
        <taxon>Eukaryota</taxon>
        <taxon>Metazoa</taxon>
        <taxon>Ecdysozoa</taxon>
        <taxon>Nematoda</taxon>
        <taxon>Enoplea</taxon>
        <taxon>Dorylaimia</taxon>
        <taxon>Trichinellida</taxon>
        <taxon>Trichinellidae</taxon>
        <taxon>Trichinella</taxon>
    </lineage>
</organism>
<name>A0A0V1LEI0_9BILA</name>
<reference evidence="2 3" key="1">
    <citation type="submission" date="2015-05" db="EMBL/GenBank/DDBJ databases">
        <title>Evolution of Trichinella species and genotypes.</title>
        <authorList>
            <person name="Korhonen P.K."/>
            <person name="Edoardo P."/>
            <person name="Giuseppe L.R."/>
            <person name="Gasser R.B."/>
        </authorList>
    </citation>
    <scope>NUCLEOTIDE SEQUENCE [LARGE SCALE GENOMIC DNA]</scope>
    <source>
        <strain evidence="2">ISS10</strain>
    </source>
</reference>
<evidence type="ECO:0000313" key="3">
    <source>
        <dbReference type="Proteomes" id="UP000054721"/>
    </source>
</evidence>
<dbReference type="Proteomes" id="UP000054721">
    <property type="component" value="Unassembled WGS sequence"/>
</dbReference>
<accession>A0A0V1LEI0</accession>
<proteinExistence type="predicted"/>
<dbReference type="EMBL" id="JYDW01000067">
    <property type="protein sequence ID" value="KRZ57846.1"/>
    <property type="molecule type" value="Genomic_DNA"/>
</dbReference>
<evidence type="ECO:0000313" key="2">
    <source>
        <dbReference type="EMBL" id="KRZ57843.1"/>
    </source>
</evidence>
<feature type="non-terminal residue" evidence="2">
    <location>
        <position position="1"/>
    </location>
</feature>
<keyword evidence="3" id="KW-1185">Reference proteome</keyword>
<comment type="caution">
    <text evidence="2">The sequence shown here is derived from an EMBL/GenBank/DDBJ whole genome shotgun (WGS) entry which is preliminary data.</text>
</comment>
<feature type="compositionally biased region" description="Basic and acidic residues" evidence="1">
    <location>
        <begin position="239"/>
        <end position="248"/>
    </location>
</feature>
<feature type="region of interest" description="Disordered" evidence="1">
    <location>
        <begin position="154"/>
        <end position="267"/>
    </location>
</feature>
<sequence length="267" mass="29903">LCIAGVRCRRVAVAVRLLASWSSKTTWWSTVTTTNNARADISDAPLVRLLRQLHLGSGGPGFEVRRVRLRGPPALCRKNSPRLSARFEIRQADVRRRLDHVQHGPPGAGAPRCRMVRGRDRAPRSRYRRLVPGVRVARADRKVALAVRRRPVVGAPLPGRSRRRPRSDRLVETLLPPAADPPGDVRRPARAGPRGRRPSRSRPRQAEAGRPSVARHAARRPPGGAGAVRAPPAPRRRAQRPEPHDRRQFGSHPGVDVDDRQRRRRHF</sequence>
<dbReference type="AlphaFoldDB" id="A0A0V1LEI0"/>
<protein>
    <submittedName>
        <fullName evidence="2">Uncharacterized protein</fullName>
    </submittedName>
</protein>
<dbReference type="EMBL" id="JYDW01000067">
    <property type="protein sequence ID" value="KRZ57843.1"/>
    <property type="molecule type" value="Genomic_DNA"/>
</dbReference>
<dbReference type="OrthoDB" id="3196451at2759"/>